<feature type="transmembrane region" description="Helical" evidence="1">
    <location>
        <begin position="28"/>
        <end position="51"/>
    </location>
</feature>
<evidence type="ECO:0000256" key="1">
    <source>
        <dbReference type="SAM" id="Phobius"/>
    </source>
</evidence>
<organism evidence="2 3">
    <name type="scientific">Candidatus Nomurabacteria bacterium RIFCSPLOWO2_12_FULL_46_14</name>
    <dbReference type="NCBI Taxonomy" id="1801797"/>
    <lineage>
        <taxon>Bacteria</taxon>
        <taxon>Candidatus Nomuraibacteriota</taxon>
    </lineage>
</organism>
<evidence type="ECO:0000313" key="2">
    <source>
        <dbReference type="EMBL" id="OGJ02456.1"/>
    </source>
</evidence>
<protein>
    <submittedName>
        <fullName evidence="2">Uncharacterized protein</fullName>
    </submittedName>
</protein>
<dbReference type="EMBL" id="MFVV01000045">
    <property type="protein sequence ID" value="OGJ02456.1"/>
    <property type="molecule type" value="Genomic_DNA"/>
</dbReference>
<keyword evidence="1" id="KW-1133">Transmembrane helix</keyword>
<comment type="caution">
    <text evidence="2">The sequence shown here is derived from an EMBL/GenBank/DDBJ whole genome shotgun (WGS) entry which is preliminary data.</text>
</comment>
<name>A0A1F6Y7Z2_9BACT</name>
<dbReference type="STRING" id="1801797.A3G06_01965"/>
<dbReference type="Proteomes" id="UP000176192">
    <property type="component" value="Unassembled WGS sequence"/>
</dbReference>
<proteinExistence type="predicted"/>
<evidence type="ECO:0000313" key="3">
    <source>
        <dbReference type="Proteomes" id="UP000176192"/>
    </source>
</evidence>
<keyword evidence="1" id="KW-0812">Transmembrane</keyword>
<accession>A0A1F6Y7Z2</accession>
<gene>
    <name evidence="2" type="ORF">A3G06_01965</name>
</gene>
<reference evidence="2 3" key="1">
    <citation type="journal article" date="2016" name="Nat. Commun.">
        <title>Thousands of microbial genomes shed light on interconnected biogeochemical processes in an aquifer system.</title>
        <authorList>
            <person name="Anantharaman K."/>
            <person name="Brown C.T."/>
            <person name="Hug L.A."/>
            <person name="Sharon I."/>
            <person name="Castelle C.J."/>
            <person name="Probst A.J."/>
            <person name="Thomas B.C."/>
            <person name="Singh A."/>
            <person name="Wilkins M.J."/>
            <person name="Karaoz U."/>
            <person name="Brodie E.L."/>
            <person name="Williams K.H."/>
            <person name="Hubbard S.S."/>
            <person name="Banfield J.F."/>
        </authorList>
    </citation>
    <scope>NUCLEOTIDE SEQUENCE [LARGE SCALE GENOMIC DNA]</scope>
</reference>
<keyword evidence="1" id="KW-0472">Membrane</keyword>
<sequence>MISLKIFKRKKIFKKGGLHIDPNVYWDYLLLSMAAVVILSFTWAIYLFLVIRQSPPSTPYPSMKAYETEKEKINQALEYFRARARKSAEIITSPSPVADPS</sequence>
<dbReference type="AlphaFoldDB" id="A0A1F6Y7Z2"/>